<dbReference type="AlphaFoldDB" id="A0A5E6MAP2"/>
<accession>A0A5E6MAP2</accession>
<gene>
    <name evidence="2" type="ORF">MAMT_01093</name>
</gene>
<reference evidence="2 3" key="1">
    <citation type="submission" date="2019-09" db="EMBL/GenBank/DDBJ databases">
        <authorList>
            <person name="Cremers G."/>
        </authorList>
    </citation>
    <scope>NUCLEOTIDE SEQUENCE [LARGE SCALE GENOMIC DNA]</scope>
    <source>
        <strain evidence="2">4A</strain>
    </source>
</reference>
<name>A0A5E6MAP2_9BACT</name>
<sequence length="42" mass="4690">MVASGQLAIEPPRYGPTRDHETNPLHRKPGHLREAESNQLSV</sequence>
<feature type="region of interest" description="Disordered" evidence="1">
    <location>
        <begin position="1"/>
        <end position="42"/>
    </location>
</feature>
<evidence type="ECO:0000313" key="2">
    <source>
        <dbReference type="EMBL" id="VVM06269.1"/>
    </source>
</evidence>
<evidence type="ECO:0000313" key="3">
    <source>
        <dbReference type="Proteomes" id="UP000334923"/>
    </source>
</evidence>
<organism evidence="2 3">
    <name type="scientific">Methylacidimicrobium tartarophylax</name>
    <dbReference type="NCBI Taxonomy" id="1041768"/>
    <lineage>
        <taxon>Bacteria</taxon>
        <taxon>Pseudomonadati</taxon>
        <taxon>Verrucomicrobiota</taxon>
        <taxon>Methylacidimicrobium</taxon>
    </lineage>
</organism>
<protein>
    <submittedName>
        <fullName evidence="2">Uncharacterized protein</fullName>
    </submittedName>
</protein>
<proteinExistence type="predicted"/>
<keyword evidence="3" id="KW-1185">Reference proteome</keyword>
<evidence type="ECO:0000256" key="1">
    <source>
        <dbReference type="SAM" id="MobiDB-lite"/>
    </source>
</evidence>
<dbReference type="EMBL" id="CABFVA020000065">
    <property type="protein sequence ID" value="VVM06269.1"/>
    <property type="molecule type" value="Genomic_DNA"/>
</dbReference>
<dbReference type="Proteomes" id="UP000334923">
    <property type="component" value="Unassembled WGS sequence"/>
</dbReference>